<feature type="transmembrane region" description="Helical" evidence="1">
    <location>
        <begin position="68"/>
        <end position="86"/>
    </location>
</feature>
<keyword evidence="1" id="KW-0472">Membrane</keyword>
<dbReference type="AlphaFoldDB" id="A0A5J6HWN0"/>
<name>A0A5J6HWN0_STRC4</name>
<keyword evidence="1" id="KW-0812">Transmembrane</keyword>
<accession>A0A5J6HWN0</accession>
<sequence length="140" mass="15602">MALIIAGAAPGPATRKAYSLCQQTRPRPLSSLVHHGVACDHRHYQLGHVRLAHVDGGRDEPCVGLVSFLLYLVGAGIIFAIGYFTVRQVFDLSEQRSLVVGAALPVVYGASRLIWLKLGLPTPHSDYDRWRRQDHRDYWS</sequence>
<proteinExistence type="predicted"/>
<evidence type="ECO:0000256" key="1">
    <source>
        <dbReference type="SAM" id="Phobius"/>
    </source>
</evidence>
<keyword evidence="1" id="KW-1133">Transmembrane helix</keyword>
<evidence type="ECO:0000313" key="2">
    <source>
        <dbReference type="EMBL" id="QEV22761.1"/>
    </source>
</evidence>
<protein>
    <submittedName>
        <fullName evidence="2">Uncharacterized protein</fullName>
    </submittedName>
</protein>
<dbReference type="Proteomes" id="UP000326598">
    <property type="component" value="Chromosome"/>
</dbReference>
<gene>
    <name evidence="2" type="ORF">CP976_00090</name>
</gene>
<feature type="transmembrane region" description="Helical" evidence="1">
    <location>
        <begin position="98"/>
        <end position="115"/>
    </location>
</feature>
<dbReference type="KEGG" id="scoe:CP976_00090"/>
<organism evidence="2 3">
    <name type="scientific">Streptomyces coeruleorubidus</name>
    <dbReference type="NCBI Taxonomy" id="116188"/>
    <lineage>
        <taxon>Bacteria</taxon>
        <taxon>Bacillati</taxon>
        <taxon>Actinomycetota</taxon>
        <taxon>Actinomycetes</taxon>
        <taxon>Kitasatosporales</taxon>
        <taxon>Streptomycetaceae</taxon>
        <taxon>Streptomyces</taxon>
    </lineage>
</organism>
<evidence type="ECO:0000313" key="3">
    <source>
        <dbReference type="Proteomes" id="UP000326598"/>
    </source>
</evidence>
<dbReference type="EMBL" id="CP023694">
    <property type="protein sequence ID" value="QEV22761.1"/>
    <property type="molecule type" value="Genomic_DNA"/>
</dbReference>
<reference evidence="2 3" key="1">
    <citation type="submission" date="2017-09" db="EMBL/GenBank/DDBJ databases">
        <authorList>
            <person name="Lee N."/>
            <person name="Cho B.-K."/>
        </authorList>
    </citation>
    <scope>NUCLEOTIDE SEQUENCE [LARGE SCALE GENOMIC DNA]</scope>
    <source>
        <strain evidence="2 3">ATCC 13740</strain>
    </source>
</reference>